<dbReference type="NCBIfam" id="TIGR03347">
    <property type="entry name" value="VI_chp_1"/>
    <property type="match status" value="1"/>
</dbReference>
<protein>
    <submittedName>
        <fullName evidence="1">Type VI secretion system baseplate subunit TssG</fullName>
    </submittedName>
</protein>
<evidence type="ECO:0000313" key="1">
    <source>
        <dbReference type="EMBL" id="MEE1675014.1"/>
    </source>
</evidence>
<name>A0ABU7G6H6_9ALTE</name>
<evidence type="ECO:0000313" key="2">
    <source>
        <dbReference type="Proteomes" id="UP001310248"/>
    </source>
</evidence>
<keyword evidence="2" id="KW-1185">Reference proteome</keyword>
<gene>
    <name evidence="1" type="primary">tssG</name>
    <name evidence="1" type="ORF">SNR37_000336</name>
</gene>
<dbReference type="InterPro" id="IPR010732">
    <property type="entry name" value="T6SS_TssG-like"/>
</dbReference>
<dbReference type="EMBL" id="JAYDYW010000011">
    <property type="protein sequence ID" value="MEE1675014.1"/>
    <property type="molecule type" value="Genomic_DNA"/>
</dbReference>
<accession>A0ABU7G6H6</accession>
<comment type="caution">
    <text evidence="1">The sequence shown here is derived from an EMBL/GenBank/DDBJ whole genome shotgun (WGS) entry which is preliminary data.</text>
</comment>
<organism evidence="1 2">
    <name type="scientific">Agarivorans aestuarii</name>
    <dbReference type="NCBI Taxonomy" id="1563703"/>
    <lineage>
        <taxon>Bacteria</taxon>
        <taxon>Pseudomonadati</taxon>
        <taxon>Pseudomonadota</taxon>
        <taxon>Gammaproteobacteria</taxon>
        <taxon>Alteromonadales</taxon>
        <taxon>Alteromonadaceae</taxon>
        <taxon>Agarivorans</taxon>
    </lineage>
</organism>
<dbReference type="Pfam" id="PF06996">
    <property type="entry name" value="T6SS_TssG"/>
    <property type="match status" value="1"/>
</dbReference>
<dbReference type="Proteomes" id="UP001310248">
    <property type="component" value="Unassembled WGS sequence"/>
</dbReference>
<reference evidence="2" key="1">
    <citation type="submission" date="2023-07" db="EMBL/GenBank/DDBJ databases">
        <title>Draft genome sequence of Agarivorans aestuarii strain ZMCS4, a CAZymes producing bacteria isolated from the marine brown algae Clodostephus spongiosus.</title>
        <authorList>
            <person name="Lorente B."/>
            <person name="Cabral C."/>
            <person name="Frias J."/>
            <person name="Faria J."/>
            <person name="Toubarro D."/>
        </authorList>
    </citation>
    <scope>NUCLEOTIDE SEQUENCE [LARGE SCALE GENOMIC DNA]</scope>
    <source>
        <strain evidence="2">ZMCS4</strain>
    </source>
</reference>
<sequence length="325" mass="36228">MKLFDTLNSGSEQDFHHSVVAIQASRGAQHNGVGSDTLPKNEALRFKVPQNLGFPGKALERVEVPHSDEQPYSVFVNFFGLTGPSGVMPRHYSEWVMDRCKQKDESTRDFLDIFHHRLISLYHRAWEKYQFPLQYQRQQQTNKKDPISSALHSLSGTSNHTQQYLGGLFAQSIRSAQGLKQIVELISGCKVVVNERLGQWLSLSEEEQSSLASRVNPEGQHAQLGRSATLGSKVWDVGSALEIEIHAENAKGAQQLLPGSKTLSLLQETVAEYLPAHVRPRWSLMARYRDMPSSRLGNSGLGLGQGSALTINSKRMDEQTKIPIA</sequence>
<proteinExistence type="predicted"/>
<dbReference type="PANTHER" id="PTHR35564:SF4">
    <property type="entry name" value="CYTOPLASMIC PROTEIN"/>
    <property type="match status" value="1"/>
</dbReference>
<dbReference type="RefSeq" id="WP_163133843.1">
    <property type="nucleotide sequence ID" value="NZ_JAYDYW010000011.1"/>
</dbReference>
<dbReference type="PANTHER" id="PTHR35564">
    <property type="match status" value="1"/>
</dbReference>